<feature type="transmembrane region" description="Helical" evidence="1">
    <location>
        <begin position="74"/>
        <end position="93"/>
    </location>
</feature>
<evidence type="ECO:0008006" key="3">
    <source>
        <dbReference type="Google" id="ProtNLM"/>
    </source>
</evidence>
<keyword evidence="1" id="KW-1133">Transmembrane helix</keyword>
<feature type="transmembrane region" description="Helical" evidence="1">
    <location>
        <begin position="41"/>
        <end position="62"/>
    </location>
</feature>
<keyword evidence="1" id="KW-0812">Transmembrane</keyword>
<dbReference type="EMBL" id="CADCTP010000257">
    <property type="protein sequence ID" value="CAA9269422.1"/>
    <property type="molecule type" value="Genomic_DNA"/>
</dbReference>
<gene>
    <name evidence="2" type="ORF">AVDCRST_MAG41-2870</name>
</gene>
<organism evidence="2">
    <name type="scientific">uncultured Mycobacteriales bacterium</name>
    <dbReference type="NCBI Taxonomy" id="581187"/>
    <lineage>
        <taxon>Bacteria</taxon>
        <taxon>Bacillati</taxon>
        <taxon>Actinomycetota</taxon>
        <taxon>Actinomycetes</taxon>
        <taxon>Mycobacteriales</taxon>
        <taxon>environmental samples</taxon>
    </lineage>
</organism>
<keyword evidence="1" id="KW-0472">Membrane</keyword>
<protein>
    <recommendedName>
        <fullName evidence="3">DUF4190 domain-containing protein</fullName>
    </recommendedName>
</protein>
<accession>A0A6J4J7Z6</accession>
<evidence type="ECO:0000313" key="2">
    <source>
        <dbReference type="EMBL" id="CAA9269422.1"/>
    </source>
</evidence>
<name>A0A6J4J7Z6_9ACTN</name>
<proteinExistence type="predicted"/>
<dbReference type="AlphaFoldDB" id="A0A6J4J7Z6"/>
<reference evidence="2" key="1">
    <citation type="submission" date="2020-02" db="EMBL/GenBank/DDBJ databases">
        <authorList>
            <person name="Meier V. D."/>
        </authorList>
    </citation>
    <scope>NUCLEOTIDE SEQUENCE</scope>
    <source>
        <strain evidence="2">AVDCRST_MAG41</strain>
    </source>
</reference>
<sequence length="123" mass="12520">MAVSIAPDPTRAAPDAGWPRQSRVATAALVTGVVALPLGLLVYPGLVLGVVAIGCGLAGLVATRGGRAFGRGRAGFGLVAGLVAVAIAASLGWQGLRTIRDCEDRLGHRPDRAEIRECIRAGL</sequence>
<evidence type="ECO:0000256" key="1">
    <source>
        <dbReference type="SAM" id="Phobius"/>
    </source>
</evidence>